<evidence type="ECO:0000313" key="2">
    <source>
        <dbReference type="Proteomes" id="UP000578819"/>
    </source>
</evidence>
<dbReference type="EMBL" id="JACHJW010000001">
    <property type="protein sequence ID" value="MBB4960252.1"/>
    <property type="molecule type" value="Genomic_DNA"/>
</dbReference>
<dbReference type="Proteomes" id="UP000578819">
    <property type="component" value="Unassembled WGS sequence"/>
</dbReference>
<gene>
    <name evidence="1" type="ORF">FHR38_003985</name>
</gene>
<sequence>MVTALAVLSHPQVASKADERLLEALLLAGLRCIPGLADALFRCGPDVAFDLGQRGRQADIVGTRAGQIVIECEVKIRSRLNSQQDDDTQLDKYASHAPAEAQLFLLTTQAHHAKLSAYLAHVRSLDRWSLLWLPDVYTAIEKSAGRIAPGDGSAERLACALARLR</sequence>
<dbReference type="RefSeq" id="WP_184536061.1">
    <property type="nucleotide sequence ID" value="NZ_JACHJW010000001.1"/>
</dbReference>
<dbReference type="AlphaFoldDB" id="A0A7W7STX1"/>
<organism evidence="1 2">
    <name type="scientific">Micromonospora polyrhachis</name>
    <dbReference type="NCBI Taxonomy" id="1282883"/>
    <lineage>
        <taxon>Bacteria</taxon>
        <taxon>Bacillati</taxon>
        <taxon>Actinomycetota</taxon>
        <taxon>Actinomycetes</taxon>
        <taxon>Micromonosporales</taxon>
        <taxon>Micromonosporaceae</taxon>
        <taxon>Micromonospora</taxon>
    </lineage>
</organism>
<evidence type="ECO:0008006" key="3">
    <source>
        <dbReference type="Google" id="ProtNLM"/>
    </source>
</evidence>
<reference evidence="1 2" key="1">
    <citation type="submission" date="2020-08" db="EMBL/GenBank/DDBJ databases">
        <title>Sequencing the genomes of 1000 actinobacteria strains.</title>
        <authorList>
            <person name="Klenk H.-P."/>
        </authorList>
    </citation>
    <scope>NUCLEOTIDE SEQUENCE [LARGE SCALE GENOMIC DNA]</scope>
    <source>
        <strain evidence="1 2">DSM 45886</strain>
    </source>
</reference>
<name>A0A7W7STX1_9ACTN</name>
<proteinExistence type="predicted"/>
<protein>
    <recommendedName>
        <fullName evidence="3">PD-(D/E)XK nuclease superfamily protein</fullName>
    </recommendedName>
</protein>
<accession>A0A7W7STX1</accession>
<keyword evidence="2" id="KW-1185">Reference proteome</keyword>
<evidence type="ECO:0000313" key="1">
    <source>
        <dbReference type="EMBL" id="MBB4960252.1"/>
    </source>
</evidence>
<comment type="caution">
    <text evidence="1">The sequence shown here is derived from an EMBL/GenBank/DDBJ whole genome shotgun (WGS) entry which is preliminary data.</text>
</comment>